<dbReference type="Proteomes" id="UP000479190">
    <property type="component" value="Unassembled WGS sequence"/>
</dbReference>
<feature type="non-terminal residue" evidence="2">
    <location>
        <position position="231"/>
    </location>
</feature>
<dbReference type="AlphaFoldDB" id="A0A6H5ITN0"/>
<keyword evidence="3" id="KW-1185">Reference proteome</keyword>
<proteinExistence type="predicted"/>
<feature type="region of interest" description="Disordered" evidence="1">
    <location>
        <begin position="108"/>
        <end position="165"/>
    </location>
</feature>
<name>A0A6H5ITN0_9HYME</name>
<feature type="compositionally biased region" description="Basic and acidic residues" evidence="1">
    <location>
        <begin position="134"/>
        <end position="152"/>
    </location>
</feature>
<evidence type="ECO:0000313" key="3">
    <source>
        <dbReference type="Proteomes" id="UP000479190"/>
    </source>
</evidence>
<evidence type="ECO:0000256" key="1">
    <source>
        <dbReference type="SAM" id="MobiDB-lite"/>
    </source>
</evidence>
<sequence>MSVDFGFTDLEIENAKIFLFEAMQYAANKFVSDHRYQIKQADAADFNIMFESAAEFLRDLPNLFDRRYFTELPTTKSGNPARTARVKPVVQNNGLRRKRYTTCLQNARATSRKKRSARRAMVARFQIRGRRRRGSDTRRGTPQTRERHDPMRRGTRSSYATPRERPTTRCFDWMFSTTAKNARKRREEKALQSGELSERRNEGEAQSGHENIASPDPKPMETSIDQEQRPD</sequence>
<organism evidence="2 3">
    <name type="scientific">Trichogramma brassicae</name>
    <dbReference type="NCBI Taxonomy" id="86971"/>
    <lineage>
        <taxon>Eukaryota</taxon>
        <taxon>Metazoa</taxon>
        <taxon>Ecdysozoa</taxon>
        <taxon>Arthropoda</taxon>
        <taxon>Hexapoda</taxon>
        <taxon>Insecta</taxon>
        <taxon>Pterygota</taxon>
        <taxon>Neoptera</taxon>
        <taxon>Endopterygota</taxon>
        <taxon>Hymenoptera</taxon>
        <taxon>Apocrita</taxon>
        <taxon>Proctotrupomorpha</taxon>
        <taxon>Chalcidoidea</taxon>
        <taxon>Trichogrammatidae</taxon>
        <taxon>Trichogramma</taxon>
    </lineage>
</organism>
<evidence type="ECO:0000313" key="2">
    <source>
        <dbReference type="EMBL" id="CAB0040788.1"/>
    </source>
</evidence>
<feature type="compositionally biased region" description="Basic and acidic residues" evidence="1">
    <location>
        <begin position="185"/>
        <end position="203"/>
    </location>
</feature>
<dbReference type="EMBL" id="CADCXV010001051">
    <property type="protein sequence ID" value="CAB0040788.1"/>
    <property type="molecule type" value="Genomic_DNA"/>
</dbReference>
<accession>A0A6H5ITN0</accession>
<feature type="region of interest" description="Disordered" evidence="1">
    <location>
        <begin position="180"/>
        <end position="231"/>
    </location>
</feature>
<gene>
    <name evidence="2" type="ORF">TBRA_LOCUS12482</name>
</gene>
<reference evidence="2 3" key="1">
    <citation type="submission" date="2020-02" db="EMBL/GenBank/DDBJ databases">
        <authorList>
            <person name="Ferguson B K."/>
        </authorList>
    </citation>
    <scope>NUCLEOTIDE SEQUENCE [LARGE SCALE GENOMIC DNA]</scope>
</reference>
<protein>
    <submittedName>
        <fullName evidence="2">Uncharacterized protein</fullName>
    </submittedName>
</protein>